<dbReference type="InterPro" id="IPR037197">
    <property type="entry name" value="WWE_dom_sf"/>
</dbReference>
<organism evidence="9 10">
    <name type="scientific">Scomber scombrus</name>
    <name type="common">Atlantic mackerel</name>
    <name type="synonym">Scomber vernalis</name>
    <dbReference type="NCBI Taxonomy" id="13677"/>
    <lineage>
        <taxon>Eukaryota</taxon>
        <taxon>Metazoa</taxon>
        <taxon>Chordata</taxon>
        <taxon>Craniata</taxon>
        <taxon>Vertebrata</taxon>
        <taxon>Euteleostomi</taxon>
        <taxon>Actinopterygii</taxon>
        <taxon>Neopterygii</taxon>
        <taxon>Teleostei</taxon>
        <taxon>Neoteleostei</taxon>
        <taxon>Acanthomorphata</taxon>
        <taxon>Pelagiaria</taxon>
        <taxon>Scombriformes</taxon>
        <taxon>Scombridae</taxon>
        <taxon>Scomber</taxon>
    </lineage>
</organism>
<evidence type="ECO:0000259" key="6">
    <source>
        <dbReference type="PROSITE" id="PS50208"/>
    </source>
</evidence>
<dbReference type="Pfam" id="PF00656">
    <property type="entry name" value="Peptidase_C14"/>
    <property type="match status" value="1"/>
</dbReference>
<dbReference type="Gene3D" id="1.10.533.10">
    <property type="entry name" value="Death Domain, Fas"/>
    <property type="match status" value="1"/>
</dbReference>
<feature type="region of interest" description="Disordered" evidence="3">
    <location>
        <begin position="281"/>
        <end position="372"/>
    </location>
</feature>
<dbReference type="InterPro" id="IPR004170">
    <property type="entry name" value="WWE_dom"/>
</dbReference>
<evidence type="ECO:0000256" key="2">
    <source>
        <dbReference type="RuleBase" id="RU003971"/>
    </source>
</evidence>
<evidence type="ECO:0000256" key="3">
    <source>
        <dbReference type="SAM" id="MobiDB-lite"/>
    </source>
</evidence>
<evidence type="ECO:0000256" key="4">
    <source>
        <dbReference type="SAM" id="Phobius"/>
    </source>
</evidence>
<comment type="caution">
    <text evidence="9">The sequence shown here is derived from an EMBL/GenBank/DDBJ whole genome shotgun (WGS) entry which is preliminary data.</text>
</comment>
<feature type="transmembrane region" description="Helical" evidence="4">
    <location>
        <begin position="6"/>
        <end position="27"/>
    </location>
</feature>
<dbReference type="PROSITE" id="PS50207">
    <property type="entry name" value="CASPASE_P10"/>
    <property type="match status" value="1"/>
</dbReference>
<dbReference type="InterPro" id="IPR011029">
    <property type="entry name" value="DEATH-like_dom_sf"/>
</dbReference>
<feature type="domain" description="WWE" evidence="8">
    <location>
        <begin position="39"/>
        <end position="120"/>
    </location>
</feature>
<evidence type="ECO:0000256" key="1">
    <source>
        <dbReference type="ARBA" id="ARBA00010134"/>
    </source>
</evidence>
<keyword evidence="4" id="KW-0812">Transmembrane</keyword>
<proteinExistence type="inferred from homology"/>
<feature type="compositionally biased region" description="Polar residues" evidence="3">
    <location>
        <begin position="295"/>
        <end position="315"/>
    </location>
</feature>
<dbReference type="GO" id="GO:0006508">
    <property type="term" value="P:proteolysis"/>
    <property type="evidence" value="ECO:0007669"/>
    <property type="project" value="InterPro"/>
</dbReference>
<accession>A0AAV1QIM8</accession>
<dbReference type="PROSITE" id="PS50918">
    <property type="entry name" value="WWE"/>
    <property type="match status" value="3"/>
</dbReference>
<comment type="similarity">
    <text evidence="1 2">Belongs to the peptidase C14A family.</text>
</comment>
<dbReference type="Gene3D" id="3.30.720.50">
    <property type="match status" value="3"/>
</dbReference>
<dbReference type="Pfam" id="PF02825">
    <property type="entry name" value="WWE"/>
    <property type="match status" value="3"/>
</dbReference>
<dbReference type="GO" id="GO:0072559">
    <property type="term" value="C:NLRP3 inflammasome complex"/>
    <property type="evidence" value="ECO:0007669"/>
    <property type="project" value="TreeGrafter"/>
</dbReference>
<dbReference type="SUPFAM" id="SSF47986">
    <property type="entry name" value="DEATH domain"/>
    <property type="match status" value="1"/>
</dbReference>
<feature type="domain" description="Caspase family p10" evidence="5">
    <location>
        <begin position="740"/>
        <end position="828"/>
    </location>
</feature>
<feature type="domain" description="WWE" evidence="8">
    <location>
        <begin position="358"/>
        <end position="445"/>
    </location>
</feature>
<dbReference type="GO" id="GO:0042981">
    <property type="term" value="P:regulation of apoptotic process"/>
    <property type="evidence" value="ECO:0007669"/>
    <property type="project" value="InterPro"/>
</dbReference>
<dbReference type="Gene3D" id="3.40.50.1460">
    <property type="match status" value="1"/>
</dbReference>
<dbReference type="GO" id="GO:0097169">
    <property type="term" value="C:AIM2 inflammasome complex"/>
    <property type="evidence" value="ECO:0007669"/>
    <property type="project" value="TreeGrafter"/>
</dbReference>
<dbReference type="InterPro" id="IPR002138">
    <property type="entry name" value="Pept_C14_p10"/>
</dbReference>
<keyword evidence="4" id="KW-0472">Membrane</keyword>
<evidence type="ECO:0000259" key="5">
    <source>
        <dbReference type="PROSITE" id="PS50207"/>
    </source>
</evidence>
<dbReference type="InterPro" id="IPR001315">
    <property type="entry name" value="CARD"/>
</dbReference>
<feature type="region of interest" description="Disordered" evidence="3">
    <location>
        <begin position="123"/>
        <end position="147"/>
    </location>
</feature>
<dbReference type="SUPFAM" id="SSF117839">
    <property type="entry name" value="WWE domain"/>
    <property type="match status" value="3"/>
</dbReference>
<dbReference type="InterPro" id="IPR029030">
    <property type="entry name" value="Caspase-like_dom_sf"/>
</dbReference>
<dbReference type="PANTHER" id="PTHR47901">
    <property type="entry name" value="CASPASE RECRUITMENT DOMAIN-CONTAINING PROTEIN 18"/>
    <property type="match status" value="1"/>
</dbReference>
<dbReference type="PANTHER" id="PTHR47901:SF3">
    <property type="entry name" value="CASPASE-1"/>
    <property type="match status" value="1"/>
</dbReference>
<feature type="domain" description="Caspase family p20" evidence="6">
    <location>
        <begin position="604"/>
        <end position="737"/>
    </location>
</feature>
<reference evidence="9 10" key="1">
    <citation type="submission" date="2024-01" db="EMBL/GenBank/DDBJ databases">
        <authorList>
            <person name="Alioto T."/>
            <person name="Alioto T."/>
            <person name="Gomez Garrido J."/>
        </authorList>
    </citation>
    <scope>NUCLEOTIDE SEQUENCE [LARGE SCALE GENOMIC DNA]</scope>
</reference>
<dbReference type="InterPro" id="IPR001309">
    <property type="entry name" value="Pept_C14_p20"/>
</dbReference>
<dbReference type="SUPFAM" id="SSF52129">
    <property type="entry name" value="Caspase-like"/>
    <property type="match status" value="1"/>
</dbReference>
<dbReference type="GO" id="GO:0072557">
    <property type="term" value="C:IPAF inflammasome complex"/>
    <property type="evidence" value="ECO:0007669"/>
    <property type="project" value="TreeGrafter"/>
</dbReference>
<gene>
    <name evidence="9" type="ORF">FSCOSCO3_A004906</name>
</gene>
<name>A0AAV1QIM8_SCOSC</name>
<dbReference type="Proteomes" id="UP001314229">
    <property type="component" value="Unassembled WGS sequence"/>
</dbReference>
<dbReference type="SMART" id="SM00115">
    <property type="entry name" value="CASc"/>
    <property type="match status" value="1"/>
</dbReference>
<dbReference type="InterPro" id="IPR015917">
    <property type="entry name" value="Pept_C14A"/>
</dbReference>
<evidence type="ECO:0000313" key="9">
    <source>
        <dbReference type="EMBL" id="CAK6983294.1"/>
    </source>
</evidence>
<dbReference type="Gene3D" id="3.30.70.1470">
    <property type="entry name" value="Caspase-like"/>
    <property type="match status" value="1"/>
</dbReference>
<dbReference type="InterPro" id="IPR011600">
    <property type="entry name" value="Pept_C14_caspase"/>
</dbReference>
<feature type="domain" description="CARD" evidence="7">
    <location>
        <begin position="464"/>
        <end position="557"/>
    </location>
</feature>
<dbReference type="PROSITE" id="PS50208">
    <property type="entry name" value="CASPASE_P20"/>
    <property type="match status" value="1"/>
</dbReference>
<evidence type="ECO:0000313" key="10">
    <source>
        <dbReference type="Proteomes" id="UP001314229"/>
    </source>
</evidence>
<dbReference type="EMBL" id="CAWUFR010001258">
    <property type="protein sequence ID" value="CAK6983294.1"/>
    <property type="molecule type" value="Genomic_DNA"/>
</dbReference>
<sequence>NQTWIVILVVCIIIIIVIVVVAAYFIYKYRKGDAVDGPEQAAAADLQSFKPQWQYSGERSGDWCDFIVTSKCSVTSDDIEEKYQKNNNGTMRLDGGEYELDFKAKTKTNLTTCKARKIRRVLLPPASPPAEEETSTQNTTSAPETSNEAEMRVMLPAVRHTSNQEPTSVVTRSNSNAADFKPQWQFERKSGGWHDFRKMWGPLNQCSVTSDDIQKRYQDNPHGKIPFTVNGENCELDFKEMIQTNLKTGIVRKIRVVLLPLPRFLKAFSAFQLKARSAREADGTEQEMEEMLPTVQESSNQDLTSVVTRSNSNGAESEVHETSAQDLEAAEAPVTGNETEKPISPPAVEETSTQNTTSAPPETSNDTDLKPQWQFQKRRGDWCDFRKKTDPPNKCSLTNDDIERLYQEHLQDKLPFTVEGHSYKMDFDKKSLTNLNTGIVHSIRRMLVAIPHPGTAVSTEFPLKARSANKDLSKVGTKFVEMVSEDLIKQLLDDLLEDGIVKDGERGSILKENSTRTHRARSLIDTVKGKGDKASRKFIDHIYVRNPSLYKDLGLSSGQPVQPAAESQTKKGWWSTTLIPTTAEFWREKQNDKSIYTVTKDSIRSRVALLITNIKFTDEVMNRKGAEKDEQNMEELLTALGYEVVKYTNLTGKKIEEAVIKFSKHPKLKETDSVFVVIMSHGKRGAVLGVDFIKGHRDREQDNFPIDDIYKHLDTEHCPDLLNKPKIIIIQADRGEKGGSVRNAHNEKDFIRFLSCTTDTVSYRHPDDGSFLIQYIVGVLNTFAHQDHIEELFKIVMQHFKEDFPSLTKRQMPTKDRCTLHNNFYLFPDVQESSNQDLTSGVIHGNGNEAERIQTDLTTNSPQKIRRVMVEPE</sequence>
<dbReference type="PRINTS" id="PR00376">
    <property type="entry name" value="IL1BCENZYME"/>
</dbReference>
<dbReference type="GO" id="GO:0050727">
    <property type="term" value="P:regulation of inflammatory response"/>
    <property type="evidence" value="ECO:0007669"/>
    <property type="project" value="TreeGrafter"/>
</dbReference>
<feature type="compositionally biased region" description="Polar residues" evidence="3">
    <location>
        <begin position="137"/>
        <end position="147"/>
    </location>
</feature>
<evidence type="ECO:0000259" key="8">
    <source>
        <dbReference type="PROSITE" id="PS50918"/>
    </source>
</evidence>
<keyword evidence="10" id="KW-1185">Reference proteome</keyword>
<feature type="compositionally biased region" description="Polar residues" evidence="3">
    <location>
        <begin position="350"/>
        <end position="366"/>
    </location>
</feature>
<protein>
    <submittedName>
        <fullName evidence="9">Caspase a-like, partial</fullName>
    </submittedName>
</protein>
<dbReference type="InterPro" id="IPR002398">
    <property type="entry name" value="Pept_C14"/>
</dbReference>
<dbReference type="Pfam" id="PF00619">
    <property type="entry name" value="CARD"/>
    <property type="match status" value="1"/>
</dbReference>
<feature type="domain" description="WWE" evidence="8">
    <location>
        <begin position="170"/>
        <end position="256"/>
    </location>
</feature>
<dbReference type="GO" id="GO:0004197">
    <property type="term" value="F:cysteine-type endopeptidase activity"/>
    <property type="evidence" value="ECO:0007669"/>
    <property type="project" value="InterPro"/>
</dbReference>
<keyword evidence="4" id="KW-1133">Transmembrane helix</keyword>
<dbReference type="AlphaFoldDB" id="A0AAV1QIM8"/>
<feature type="non-terminal residue" evidence="9">
    <location>
        <position position="1"/>
    </location>
</feature>
<dbReference type="PROSITE" id="PS50209">
    <property type="entry name" value="CARD"/>
    <property type="match status" value="1"/>
</dbReference>
<evidence type="ECO:0000259" key="7">
    <source>
        <dbReference type="PROSITE" id="PS50209"/>
    </source>
</evidence>